<dbReference type="InterPro" id="IPR025836">
    <property type="entry name" value="Zn_knuckle_CX2CX4HX4C"/>
</dbReference>
<organism evidence="2 3">
    <name type="scientific">Stephania yunnanensis</name>
    <dbReference type="NCBI Taxonomy" id="152371"/>
    <lineage>
        <taxon>Eukaryota</taxon>
        <taxon>Viridiplantae</taxon>
        <taxon>Streptophyta</taxon>
        <taxon>Embryophyta</taxon>
        <taxon>Tracheophyta</taxon>
        <taxon>Spermatophyta</taxon>
        <taxon>Magnoliopsida</taxon>
        <taxon>Ranunculales</taxon>
        <taxon>Menispermaceae</taxon>
        <taxon>Menispermoideae</taxon>
        <taxon>Cissampelideae</taxon>
        <taxon>Stephania</taxon>
    </lineage>
</organism>
<dbReference type="EMBL" id="JBBNAF010000008">
    <property type="protein sequence ID" value="KAK9121854.1"/>
    <property type="molecule type" value="Genomic_DNA"/>
</dbReference>
<evidence type="ECO:0000313" key="3">
    <source>
        <dbReference type="Proteomes" id="UP001420932"/>
    </source>
</evidence>
<dbReference type="Pfam" id="PF14392">
    <property type="entry name" value="zf-CCHC_4"/>
    <property type="match status" value="1"/>
</dbReference>
<evidence type="ECO:0000259" key="1">
    <source>
        <dbReference type="Pfam" id="PF14392"/>
    </source>
</evidence>
<dbReference type="AlphaFoldDB" id="A0AAP0NXG2"/>
<dbReference type="PANTHER" id="PTHR31286">
    <property type="entry name" value="GLYCINE-RICH CELL WALL STRUCTURAL PROTEIN 1.8-LIKE"/>
    <property type="match status" value="1"/>
</dbReference>
<evidence type="ECO:0000313" key="2">
    <source>
        <dbReference type="EMBL" id="KAK9121854.1"/>
    </source>
</evidence>
<dbReference type="InterPro" id="IPR040256">
    <property type="entry name" value="At4g02000-like"/>
</dbReference>
<comment type="caution">
    <text evidence="2">The sequence shown here is derived from an EMBL/GenBank/DDBJ whole genome shotgun (WGS) entry which is preliminary data.</text>
</comment>
<protein>
    <recommendedName>
        <fullName evidence="1">Zinc knuckle CX2CX4HX4C domain-containing protein</fullName>
    </recommendedName>
</protein>
<dbReference type="PANTHER" id="PTHR31286:SF167">
    <property type="entry name" value="OS09G0268800 PROTEIN"/>
    <property type="match status" value="1"/>
</dbReference>
<gene>
    <name evidence="2" type="ORF">Syun_019471</name>
</gene>
<accession>A0AAP0NXG2</accession>
<reference evidence="2 3" key="1">
    <citation type="submission" date="2024-01" db="EMBL/GenBank/DDBJ databases">
        <title>Genome assemblies of Stephania.</title>
        <authorList>
            <person name="Yang L."/>
        </authorList>
    </citation>
    <scope>NUCLEOTIDE SEQUENCE [LARGE SCALE GENOMIC DNA]</scope>
    <source>
        <strain evidence="2">YNDBR</strain>
        <tissue evidence="2">Leaf</tissue>
    </source>
</reference>
<sequence length="101" mass="11942">MLPLQYRDSAAVEQIGERIGIVLRLDIGFATKGIMHRKYRRVKVEVSLKNPLMRGLCLEIKENTSLWIPFQYERLPSFCYYYSQIDHEEMACSTKAKNRRE</sequence>
<feature type="domain" description="Zinc knuckle CX2CX4HX4C" evidence="1">
    <location>
        <begin position="51"/>
        <end position="93"/>
    </location>
</feature>
<dbReference type="Proteomes" id="UP001420932">
    <property type="component" value="Unassembled WGS sequence"/>
</dbReference>
<name>A0AAP0NXG2_9MAGN</name>
<keyword evidence="3" id="KW-1185">Reference proteome</keyword>
<proteinExistence type="predicted"/>